<evidence type="ECO:0000259" key="8">
    <source>
        <dbReference type="Pfam" id="PF17676"/>
    </source>
</evidence>
<dbReference type="SUPFAM" id="SSF141986">
    <property type="entry name" value="LD-carboxypeptidase A C-terminal domain-like"/>
    <property type="match status" value="1"/>
</dbReference>
<dbReference type="Pfam" id="PF02016">
    <property type="entry name" value="Peptidase_S66"/>
    <property type="match status" value="1"/>
</dbReference>
<evidence type="ECO:0000313" key="9">
    <source>
        <dbReference type="EMBL" id="SMC49634.1"/>
    </source>
</evidence>
<keyword evidence="3" id="KW-0645">Protease</keyword>
<keyword evidence="2 9" id="KW-0121">Carboxypeptidase</keyword>
<gene>
    <name evidence="9" type="ORF">SAMN06296427_10390</name>
</gene>
<feature type="active site" description="Charge relay system" evidence="6">
    <location>
        <position position="280"/>
    </location>
</feature>
<feature type="active site" description="Charge relay system" evidence="6">
    <location>
        <position position="204"/>
    </location>
</feature>
<dbReference type="GO" id="GO:0004180">
    <property type="term" value="F:carboxypeptidase activity"/>
    <property type="evidence" value="ECO:0007669"/>
    <property type="project" value="UniProtKB-KW"/>
</dbReference>
<evidence type="ECO:0000259" key="7">
    <source>
        <dbReference type="Pfam" id="PF02016"/>
    </source>
</evidence>
<keyword evidence="5" id="KW-0720">Serine protease</keyword>
<dbReference type="SUPFAM" id="SSF52317">
    <property type="entry name" value="Class I glutamine amidotransferase-like"/>
    <property type="match status" value="1"/>
</dbReference>
<dbReference type="OrthoDB" id="9807329at2"/>
<dbReference type="InterPro" id="IPR029062">
    <property type="entry name" value="Class_I_gatase-like"/>
</dbReference>
<organism evidence="9 10">
    <name type="scientific">Moheibacter sediminis</name>
    <dbReference type="NCBI Taxonomy" id="1434700"/>
    <lineage>
        <taxon>Bacteria</taxon>
        <taxon>Pseudomonadati</taxon>
        <taxon>Bacteroidota</taxon>
        <taxon>Flavobacteriia</taxon>
        <taxon>Flavobacteriales</taxon>
        <taxon>Weeksellaceae</taxon>
        <taxon>Moheibacter</taxon>
    </lineage>
</organism>
<dbReference type="Pfam" id="PF17676">
    <property type="entry name" value="Peptidase_S66C"/>
    <property type="match status" value="1"/>
</dbReference>
<dbReference type="RefSeq" id="WP_084016683.1">
    <property type="nucleotide sequence ID" value="NZ_FWXS01000003.1"/>
</dbReference>
<evidence type="ECO:0000256" key="3">
    <source>
        <dbReference type="ARBA" id="ARBA00022670"/>
    </source>
</evidence>
<dbReference type="InterPro" id="IPR040449">
    <property type="entry name" value="Peptidase_S66_N"/>
</dbReference>
<protein>
    <submittedName>
        <fullName evidence="9">Muramoyltetrapeptide carboxypeptidase</fullName>
    </submittedName>
</protein>
<accession>A0A1W1ZML8</accession>
<dbReference type="GO" id="GO:0006508">
    <property type="term" value="P:proteolysis"/>
    <property type="evidence" value="ECO:0007669"/>
    <property type="project" value="UniProtKB-KW"/>
</dbReference>
<dbReference type="InterPro" id="IPR027478">
    <property type="entry name" value="LdcA_N"/>
</dbReference>
<dbReference type="InterPro" id="IPR027461">
    <property type="entry name" value="Carboxypeptidase_A_C_sf"/>
</dbReference>
<dbReference type="CDD" id="cd07025">
    <property type="entry name" value="Peptidase_S66"/>
    <property type="match status" value="1"/>
</dbReference>
<dbReference type="EMBL" id="FWXS01000003">
    <property type="protein sequence ID" value="SMC49634.1"/>
    <property type="molecule type" value="Genomic_DNA"/>
</dbReference>
<dbReference type="Gene3D" id="3.50.30.60">
    <property type="entry name" value="LD-carboxypeptidase A C-terminal domain-like"/>
    <property type="match status" value="1"/>
</dbReference>
<dbReference type="Proteomes" id="UP000192393">
    <property type="component" value="Unassembled WGS sequence"/>
</dbReference>
<evidence type="ECO:0000313" key="10">
    <source>
        <dbReference type="Proteomes" id="UP000192393"/>
    </source>
</evidence>
<dbReference type="Gene3D" id="3.40.50.10740">
    <property type="entry name" value="Class I glutamine amidotransferase-like"/>
    <property type="match status" value="1"/>
</dbReference>
<comment type="similarity">
    <text evidence="1">Belongs to the peptidase S66 family.</text>
</comment>
<dbReference type="InterPro" id="IPR040921">
    <property type="entry name" value="Peptidase_S66C"/>
</dbReference>
<feature type="active site" description="Nucleophile" evidence="6">
    <location>
        <position position="111"/>
    </location>
</feature>
<dbReference type="InterPro" id="IPR003507">
    <property type="entry name" value="S66_fam"/>
</dbReference>
<keyword evidence="10" id="KW-1185">Reference proteome</keyword>
<dbReference type="STRING" id="1434700.SAMN06296427_10390"/>
<feature type="domain" description="LD-carboxypeptidase N-terminal" evidence="7">
    <location>
        <begin position="12"/>
        <end position="130"/>
    </location>
</feature>
<dbReference type="PANTHER" id="PTHR30237">
    <property type="entry name" value="MURAMOYLTETRAPEPTIDE CARBOXYPEPTIDASE"/>
    <property type="match status" value="1"/>
</dbReference>
<evidence type="ECO:0000256" key="4">
    <source>
        <dbReference type="ARBA" id="ARBA00022801"/>
    </source>
</evidence>
<sequence length="307" mass="34879">MKPEFLKPNDKIAIVAPSGRIFPEEIEDGLNLIKSWGLTPILGKNLFQDHYNGYHFAGTDEQRISDFQNVLDDDKIKAIWCARGGYGAVKLLDNLNWDKFLKNPKWIIGYSDITAIHNHINNSGIETVHGITTKKLNTEYNNETFLTLEKALFGKNLNYEIPAHLYNQRGNAKGKLAGGNLSIIYSLAGSKSFIDGNDLILFIEDWNENWYHIDRMMTNLKRSGLLNKIKGMIVGSFTQMDVEAENPEFHSNFDQTTYEVIKKIMNEFQIPIAYQFPAGHIGDNRALIFGSEVSLEVNENSVILKFN</sequence>
<evidence type="ECO:0000256" key="6">
    <source>
        <dbReference type="PIRSR" id="PIRSR028757-1"/>
    </source>
</evidence>
<proteinExistence type="inferred from homology"/>
<evidence type="ECO:0000256" key="2">
    <source>
        <dbReference type="ARBA" id="ARBA00022645"/>
    </source>
</evidence>
<dbReference type="PANTHER" id="PTHR30237:SF2">
    <property type="entry name" value="MUREIN TETRAPEPTIDE CARBOXYPEPTIDASE"/>
    <property type="match status" value="1"/>
</dbReference>
<dbReference type="GO" id="GO:0008236">
    <property type="term" value="F:serine-type peptidase activity"/>
    <property type="evidence" value="ECO:0007669"/>
    <property type="project" value="UniProtKB-KW"/>
</dbReference>
<reference evidence="10" key="1">
    <citation type="submission" date="2017-04" db="EMBL/GenBank/DDBJ databases">
        <authorList>
            <person name="Varghese N."/>
            <person name="Submissions S."/>
        </authorList>
    </citation>
    <scope>NUCLEOTIDE SEQUENCE [LARGE SCALE GENOMIC DNA]</scope>
    <source>
        <strain evidence="10">CGMCC 1.12708</strain>
    </source>
</reference>
<evidence type="ECO:0000256" key="5">
    <source>
        <dbReference type="ARBA" id="ARBA00022825"/>
    </source>
</evidence>
<dbReference type="AlphaFoldDB" id="A0A1W1ZML8"/>
<keyword evidence="4" id="KW-0378">Hydrolase</keyword>
<evidence type="ECO:0000256" key="1">
    <source>
        <dbReference type="ARBA" id="ARBA00010233"/>
    </source>
</evidence>
<dbReference type="PIRSF" id="PIRSF028757">
    <property type="entry name" value="LD-carboxypeptidase"/>
    <property type="match status" value="1"/>
</dbReference>
<feature type="domain" description="LD-carboxypeptidase C-terminal" evidence="8">
    <location>
        <begin position="173"/>
        <end position="295"/>
    </location>
</feature>
<name>A0A1W1ZML8_9FLAO</name>